<dbReference type="AlphaFoldDB" id="A0A8J1UXU4"/>
<proteinExistence type="predicted"/>
<reference evidence="8" key="1">
    <citation type="submission" date="2022-03" db="EMBL/GenBank/DDBJ databases">
        <authorList>
            <person name="Martin C."/>
        </authorList>
    </citation>
    <scope>NUCLEOTIDE SEQUENCE</scope>
</reference>
<keyword evidence="7" id="KW-0325">Glycoprotein</keyword>
<dbReference type="Pfam" id="PF04577">
    <property type="entry name" value="Glyco_transf_61"/>
    <property type="match status" value="1"/>
</dbReference>
<gene>
    <name evidence="8" type="ORF">OFUS_LOCUS24696</name>
</gene>
<keyword evidence="5" id="KW-1133">Transmembrane helix</keyword>
<dbReference type="GO" id="GO:0097363">
    <property type="term" value="F:protein O-acetylglucosaminyltransferase activity"/>
    <property type="evidence" value="ECO:0007669"/>
    <property type="project" value="TreeGrafter"/>
</dbReference>
<evidence type="ECO:0000256" key="7">
    <source>
        <dbReference type="ARBA" id="ARBA00023180"/>
    </source>
</evidence>
<dbReference type="EMBL" id="CAIIXF020000012">
    <property type="protein sequence ID" value="CAH1800858.1"/>
    <property type="molecule type" value="Genomic_DNA"/>
</dbReference>
<dbReference type="InterPro" id="IPR049625">
    <property type="entry name" value="Glyco_transf_61_cat"/>
</dbReference>
<keyword evidence="6" id="KW-0472">Membrane</keyword>
<evidence type="ECO:0000256" key="5">
    <source>
        <dbReference type="ARBA" id="ARBA00022989"/>
    </source>
</evidence>
<comment type="subcellular location">
    <subcellularLocation>
        <location evidence="1">Membrane</location>
        <topology evidence="1">Single-pass membrane protein</topology>
    </subcellularLocation>
</comment>
<dbReference type="PANTHER" id="PTHR20961:SF38">
    <property type="entry name" value="PROTEIN O-LINKED-MANNOSE BETA-1,4-N-ACETYLGLUCOSAMINYLTRANSFERASE 2"/>
    <property type="match status" value="1"/>
</dbReference>
<evidence type="ECO:0000256" key="2">
    <source>
        <dbReference type="ARBA" id="ARBA00022676"/>
    </source>
</evidence>
<keyword evidence="3" id="KW-0808">Transferase</keyword>
<keyword evidence="2" id="KW-0328">Glycosyltransferase</keyword>
<evidence type="ECO:0000256" key="1">
    <source>
        <dbReference type="ARBA" id="ARBA00004167"/>
    </source>
</evidence>
<protein>
    <submittedName>
        <fullName evidence="8">Uncharacterized protein</fullName>
    </submittedName>
</protein>
<dbReference type="GO" id="GO:0035269">
    <property type="term" value="P:protein O-linked glycosylation via mannose"/>
    <property type="evidence" value="ECO:0007669"/>
    <property type="project" value="TreeGrafter"/>
</dbReference>
<accession>A0A8J1UXU4</accession>
<dbReference type="GO" id="GO:0005783">
    <property type="term" value="C:endoplasmic reticulum"/>
    <property type="evidence" value="ECO:0007669"/>
    <property type="project" value="TreeGrafter"/>
</dbReference>
<dbReference type="InterPro" id="IPR007657">
    <property type="entry name" value="Glycosyltransferase_61"/>
</dbReference>
<organism evidence="8 9">
    <name type="scientific">Owenia fusiformis</name>
    <name type="common">Polychaete worm</name>
    <dbReference type="NCBI Taxonomy" id="6347"/>
    <lineage>
        <taxon>Eukaryota</taxon>
        <taxon>Metazoa</taxon>
        <taxon>Spiralia</taxon>
        <taxon>Lophotrochozoa</taxon>
        <taxon>Annelida</taxon>
        <taxon>Polychaeta</taxon>
        <taxon>Sedentaria</taxon>
        <taxon>Canalipalpata</taxon>
        <taxon>Sabellida</taxon>
        <taxon>Oweniida</taxon>
        <taxon>Oweniidae</taxon>
        <taxon>Owenia</taxon>
    </lineage>
</organism>
<evidence type="ECO:0000256" key="6">
    <source>
        <dbReference type="ARBA" id="ARBA00023136"/>
    </source>
</evidence>
<evidence type="ECO:0000313" key="9">
    <source>
        <dbReference type="Proteomes" id="UP000749559"/>
    </source>
</evidence>
<dbReference type="GO" id="GO:0016020">
    <property type="term" value="C:membrane"/>
    <property type="evidence" value="ECO:0007669"/>
    <property type="project" value="UniProtKB-SubCell"/>
</dbReference>
<dbReference type="PANTHER" id="PTHR20961">
    <property type="entry name" value="GLYCOSYLTRANSFERASE"/>
    <property type="match status" value="1"/>
</dbReference>
<comment type="caution">
    <text evidence="8">The sequence shown here is derived from an EMBL/GenBank/DDBJ whole genome shotgun (WGS) entry which is preliminary data.</text>
</comment>
<keyword evidence="4" id="KW-0812">Transmembrane</keyword>
<dbReference type="Proteomes" id="UP000749559">
    <property type="component" value="Unassembled WGS sequence"/>
</dbReference>
<name>A0A8J1UXU4_OWEFU</name>
<evidence type="ECO:0000256" key="3">
    <source>
        <dbReference type="ARBA" id="ARBA00022679"/>
    </source>
</evidence>
<evidence type="ECO:0000256" key="4">
    <source>
        <dbReference type="ARBA" id="ARBA00022692"/>
    </source>
</evidence>
<dbReference type="OrthoDB" id="2102136at2759"/>
<keyword evidence="9" id="KW-1185">Reference proteome</keyword>
<evidence type="ECO:0000313" key="8">
    <source>
        <dbReference type="EMBL" id="CAH1800858.1"/>
    </source>
</evidence>
<sequence length="344" mass="39440">MNETLVARSAAVRKQRFKLPVNHTLTNELFQWGTVSSFIHVMHNGIISYYGVVFVGGLMVIPNSCLDRPKRVKQARNYFEQNIKDNLNKLPRHGEVFVITQFYSIGFYHAMVESLPRLSRYIRFIDQRKDIKIYINCQSFMKSSLETLFPSRNISELVICETNGPIIATRVYFPEGSPCFKSTQSGLSQLSKEFRRYITPGIPVPPKNYIILIKRSRKRSFAQHNEIASFLADIAKQNDMEFLVFSDARLPSFNDTKKIFNQARLVVAPHGAGVANTLFSNPGLFVIEIVCNSPRMNLCFRELTIFLGHHYHGIYSKSGCPFKLNVDVNEVKEAVRFYIKHVVA</sequence>